<dbReference type="VEuPathDB" id="FungiDB:PHYBLDRAFT_80026"/>
<feature type="compositionally biased region" description="Low complexity" evidence="8">
    <location>
        <begin position="324"/>
        <end position="335"/>
    </location>
</feature>
<feature type="compositionally biased region" description="Low complexity" evidence="8">
    <location>
        <begin position="217"/>
        <end position="232"/>
    </location>
</feature>
<feature type="region of interest" description="Disordered" evidence="8">
    <location>
        <begin position="211"/>
        <end position="232"/>
    </location>
</feature>
<dbReference type="OrthoDB" id="10006572at2759"/>
<feature type="compositionally biased region" description="Low complexity" evidence="8">
    <location>
        <begin position="290"/>
        <end position="316"/>
    </location>
</feature>
<dbReference type="GO" id="GO:0000981">
    <property type="term" value="F:DNA-binding transcription factor activity, RNA polymerase II-specific"/>
    <property type="evidence" value="ECO:0007669"/>
    <property type="project" value="TreeGrafter"/>
</dbReference>
<feature type="region of interest" description="Disordered" evidence="8">
    <location>
        <begin position="290"/>
        <end position="342"/>
    </location>
</feature>
<dbReference type="Proteomes" id="UP000077315">
    <property type="component" value="Unassembled WGS sequence"/>
</dbReference>
<feature type="DNA-binding region" description="TEA" evidence="7">
    <location>
        <begin position="71"/>
        <end position="163"/>
    </location>
</feature>
<dbReference type="Gene3D" id="6.10.20.40">
    <property type="entry name" value="TEA/ATTS domain"/>
    <property type="match status" value="1"/>
</dbReference>
<evidence type="ECO:0000259" key="9">
    <source>
        <dbReference type="PROSITE" id="PS51088"/>
    </source>
</evidence>
<comment type="similarity">
    <text evidence="2">Belongs to the TEC1 family.</text>
</comment>
<dbReference type="Pfam" id="PF01285">
    <property type="entry name" value="TEA"/>
    <property type="match status" value="1"/>
</dbReference>
<dbReference type="InterPro" id="IPR038096">
    <property type="entry name" value="TEA/ATTS_sf"/>
</dbReference>
<dbReference type="PANTHER" id="PTHR11834:SF0">
    <property type="entry name" value="PROTEIN SCALLOPED"/>
    <property type="match status" value="1"/>
</dbReference>
<feature type="domain" description="TEA" evidence="9">
    <location>
        <begin position="71"/>
        <end position="163"/>
    </location>
</feature>
<organism evidence="10 11">
    <name type="scientific">Phycomyces blakesleeanus (strain ATCC 8743b / DSM 1359 / FGSC 10004 / NBRC 33097 / NRRL 1555)</name>
    <dbReference type="NCBI Taxonomy" id="763407"/>
    <lineage>
        <taxon>Eukaryota</taxon>
        <taxon>Fungi</taxon>
        <taxon>Fungi incertae sedis</taxon>
        <taxon>Mucoromycota</taxon>
        <taxon>Mucoromycotina</taxon>
        <taxon>Mucoromycetes</taxon>
        <taxon>Mucorales</taxon>
        <taxon>Phycomycetaceae</taxon>
        <taxon>Phycomyces</taxon>
    </lineage>
</organism>
<dbReference type="PANTHER" id="PTHR11834">
    <property type="entry name" value="TRANSCRIPTIONAL ENHANCER FACTOR TEF RELATED"/>
    <property type="match status" value="1"/>
</dbReference>
<feature type="compositionally biased region" description="Polar residues" evidence="8">
    <location>
        <begin position="414"/>
        <end position="423"/>
    </location>
</feature>
<evidence type="ECO:0000256" key="4">
    <source>
        <dbReference type="ARBA" id="ARBA00023125"/>
    </source>
</evidence>
<feature type="compositionally biased region" description="Low complexity" evidence="8">
    <location>
        <begin position="402"/>
        <end position="413"/>
    </location>
</feature>
<dbReference type="STRING" id="763407.A0A163AAM4"/>
<evidence type="ECO:0000256" key="7">
    <source>
        <dbReference type="PROSITE-ProRule" id="PRU00505"/>
    </source>
</evidence>
<dbReference type="InterPro" id="IPR050937">
    <property type="entry name" value="TEC1_TEAD_TF"/>
</dbReference>
<evidence type="ECO:0000256" key="2">
    <source>
        <dbReference type="ARBA" id="ARBA00008421"/>
    </source>
</evidence>
<dbReference type="AlphaFoldDB" id="A0A163AAM4"/>
<evidence type="ECO:0000256" key="5">
    <source>
        <dbReference type="ARBA" id="ARBA00023163"/>
    </source>
</evidence>
<sequence>MLTCSQDMFFKNEQIQQQSRDQMSFPSIHKSSPMTAMSTFHSDCQLKDKRPRHPKKDYMVPHSNPALVNGKDKEEQVWPVDVESAFIEVYYLTRSLFLLFCSPSSLALETIPKLGRRKILVNGKPCGRNELISDFIFRKTSKIRTRKQVSSHIQVLKNTRKSDPHFMRLLTDSTDTKPNENYLQKKPTGLHPNAFLKNAINSQLGVSHGNSTVIFQPSESSSSDESSIGSSPSPADYVFDLMYGVDPNMSQNPLSMLDIKDIYSPLQQQSLFGMVDPLTTQQLIIQQNHHNNHNNHNSHNSHNNHNNHNSHNSHNSHNNHHHQQQQQQQQIQQQQDISTGNNPFFGTVAANFGINAFPSSSCLATNTPYPFTGSGVEAMSVDNMSSSCLFDFTKPPSRSKKNSNQNSNPKQQPIAESSISTLTSSSSSSSASSSSASASASSSSSSSSASSSCAHTNPNQKTDKNIITDQDKENDHLEFALWPNYLCLYLEYALPYDTSMTVSHNLAQLPHCYPNCLSTVDARSISREKCPLIGALTQSHHSQNSNNNNNKNSDSSNSSQQSSTSVVLLAKLKLDLNLNISDFVFNNTFFFETRDRRTIECTTTIYSFGNVVLESKEIQQALWLNEGKYMYSFVFVNQFFDAFMKGIRSLQSWEEVDIAIHNLCIVQVFEDMETKYNSTAPGTMDPSLVETNISPESCVGSSSRGRPSLLSMVYEFERGHGTIDMCAVGDAATNEKFGIGRGLDVLIDTKPEA</sequence>
<dbReference type="Gene3D" id="2.70.50.80">
    <property type="match status" value="1"/>
</dbReference>
<name>A0A163AAM4_PHYB8</name>
<evidence type="ECO:0000256" key="8">
    <source>
        <dbReference type="SAM" id="MobiDB-lite"/>
    </source>
</evidence>
<keyword evidence="5" id="KW-0804">Transcription</keyword>
<evidence type="ECO:0000256" key="3">
    <source>
        <dbReference type="ARBA" id="ARBA00023015"/>
    </source>
</evidence>
<dbReference type="GeneID" id="29004447"/>
<reference evidence="11" key="1">
    <citation type="submission" date="2015-06" db="EMBL/GenBank/DDBJ databases">
        <title>Expansion of signal transduction pathways in fungi by whole-genome duplication.</title>
        <authorList>
            <consortium name="DOE Joint Genome Institute"/>
            <person name="Corrochano L.M."/>
            <person name="Kuo A."/>
            <person name="Marcet-Houben M."/>
            <person name="Polaino S."/>
            <person name="Salamov A."/>
            <person name="Villalobos J.M."/>
            <person name="Alvarez M.I."/>
            <person name="Avalos J."/>
            <person name="Benito E.P."/>
            <person name="Benoit I."/>
            <person name="Burger G."/>
            <person name="Camino L.P."/>
            <person name="Canovas D."/>
            <person name="Cerda-Olmedo E."/>
            <person name="Cheng J.-F."/>
            <person name="Dominguez A."/>
            <person name="Elias M."/>
            <person name="Eslava A.P."/>
            <person name="Glaser F."/>
            <person name="Grimwood J."/>
            <person name="Gutierrez G."/>
            <person name="Heitman J."/>
            <person name="Henrissat B."/>
            <person name="Iturriaga E.A."/>
            <person name="Lang B.F."/>
            <person name="Lavin J.L."/>
            <person name="Lee S."/>
            <person name="Li W."/>
            <person name="Lindquist E."/>
            <person name="Lopez-Garcia S."/>
            <person name="Luque E.M."/>
            <person name="Marcos A.T."/>
            <person name="Martin J."/>
            <person name="McCluskey K."/>
            <person name="Medina H.R."/>
            <person name="Miralles-Duran A."/>
            <person name="Miyazaki A."/>
            <person name="Munoz-Torres E."/>
            <person name="Oguiza J.A."/>
            <person name="Ohm R."/>
            <person name="Olmedo M."/>
            <person name="Orejas M."/>
            <person name="Ortiz-Castellanos L."/>
            <person name="Pisabarro A.G."/>
            <person name="Rodriguez-Romero J."/>
            <person name="Ruiz-Herrera J."/>
            <person name="Ruiz-Vazquez R."/>
            <person name="Sanz C."/>
            <person name="Schackwitz W."/>
            <person name="Schmutz J."/>
            <person name="Shahriari M."/>
            <person name="Shelest E."/>
            <person name="Silva-Franco F."/>
            <person name="Soanes D."/>
            <person name="Syed K."/>
            <person name="Tagua V.G."/>
            <person name="Talbot N.J."/>
            <person name="Thon M."/>
            <person name="De vries R.P."/>
            <person name="Wiebenga A."/>
            <person name="Yadav J.S."/>
            <person name="Braun E.L."/>
            <person name="Baker S."/>
            <person name="Garre V."/>
            <person name="Horwitz B."/>
            <person name="Torres-Martinez S."/>
            <person name="Idnurm A."/>
            <person name="Herrera-Estrella A."/>
            <person name="Gabaldon T."/>
            <person name="Grigoriev I.V."/>
        </authorList>
    </citation>
    <scope>NUCLEOTIDE SEQUENCE [LARGE SCALE GENOMIC DNA]</scope>
    <source>
        <strain evidence="11">NRRL 1555(-)</strain>
    </source>
</reference>
<feature type="region of interest" description="Disordered" evidence="8">
    <location>
        <begin position="538"/>
        <end position="560"/>
    </location>
</feature>
<keyword evidence="11" id="KW-1185">Reference proteome</keyword>
<dbReference type="EMBL" id="KV440984">
    <property type="protein sequence ID" value="OAD72181.1"/>
    <property type="molecule type" value="Genomic_DNA"/>
</dbReference>
<evidence type="ECO:0000256" key="6">
    <source>
        <dbReference type="ARBA" id="ARBA00023242"/>
    </source>
</evidence>
<evidence type="ECO:0000313" key="11">
    <source>
        <dbReference type="Proteomes" id="UP000077315"/>
    </source>
</evidence>
<dbReference type="GO" id="GO:0005634">
    <property type="term" value="C:nucleus"/>
    <property type="evidence" value="ECO:0007669"/>
    <property type="project" value="UniProtKB-SubCell"/>
</dbReference>
<dbReference type="InterPro" id="IPR000818">
    <property type="entry name" value="TEA/ATTS_dom"/>
</dbReference>
<gene>
    <name evidence="10" type="primary">AbaA</name>
    <name evidence="10" type="ORF">PHYBLDRAFT_80026</name>
</gene>
<proteinExistence type="inferred from homology"/>
<feature type="region of interest" description="Disordered" evidence="8">
    <location>
        <begin position="390"/>
        <end position="465"/>
    </location>
</feature>
<comment type="subcellular location">
    <subcellularLocation>
        <location evidence="1">Nucleus</location>
    </subcellularLocation>
</comment>
<dbReference type="GO" id="GO:0005667">
    <property type="term" value="C:transcription regulator complex"/>
    <property type="evidence" value="ECO:0007669"/>
    <property type="project" value="TreeGrafter"/>
</dbReference>
<dbReference type="SMART" id="SM00426">
    <property type="entry name" value="TEA"/>
    <property type="match status" value="1"/>
</dbReference>
<evidence type="ECO:0000313" key="10">
    <source>
        <dbReference type="EMBL" id="OAD72181.1"/>
    </source>
</evidence>
<protein>
    <submittedName>
        <fullName evidence="10">TEA/ATTS transcription factor</fullName>
    </submittedName>
</protein>
<dbReference type="PROSITE" id="PS51088">
    <property type="entry name" value="TEA_2"/>
    <property type="match status" value="1"/>
</dbReference>
<evidence type="ECO:0000256" key="1">
    <source>
        <dbReference type="ARBA" id="ARBA00004123"/>
    </source>
</evidence>
<accession>A0A163AAM4</accession>
<keyword evidence="3" id="KW-0805">Transcription regulation</keyword>
<dbReference type="InParanoid" id="A0A163AAM4"/>
<dbReference type="InterPro" id="IPR041086">
    <property type="entry name" value="YBD"/>
</dbReference>
<keyword evidence="4" id="KW-0238">DNA-binding</keyword>
<feature type="compositionally biased region" description="Low complexity" evidence="8">
    <location>
        <begin position="424"/>
        <end position="452"/>
    </location>
</feature>
<dbReference type="RefSeq" id="XP_018290221.1">
    <property type="nucleotide sequence ID" value="XM_018443542.1"/>
</dbReference>
<dbReference type="GO" id="GO:0000978">
    <property type="term" value="F:RNA polymerase II cis-regulatory region sequence-specific DNA binding"/>
    <property type="evidence" value="ECO:0007669"/>
    <property type="project" value="TreeGrafter"/>
</dbReference>
<keyword evidence="6" id="KW-0539">Nucleus</keyword>
<dbReference type="Pfam" id="PF17725">
    <property type="entry name" value="YBD"/>
    <property type="match status" value="1"/>
</dbReference>